<dbReference type="Proteomes" id="UP000654670">
    <property type="component" value="Unassembled WGS sequence"/>
</dbReference>
<dbReference type="CDD" id="cd03255">
    <property type="entry name" value="ABC_MJ0796_LolCDE_FtsE"/>
    <property type="match status" value="1"/>
</dbReference>
<dbReference type="RefSeq" id="WP_188802389.1">
    <property type="nucleotide sequence ID" value="NZ_BMOK01000005.1"/>
</dbReference>
<proteinExistence type="predicted"/>
<dbReference type="PROSITE" id="PS50893">
    <property type="entry name" value="ABC_TRANSPORTER_2"/>
    <property type="match status" value="1"/>
</dbReference>
<comment type="caution">
    <text evidence="5">The sequence shown here is derived from an EMBL/GenBank/DDBJ whole genome shotgun (WGS) entry which is preliminary data.</text>
</comment>
<accession>A0A917S1R0</accession>
<keyword evidence="1" id="KW-0813">Transport</keyword>
<dbReference type="InterPro" id="IPR027417">
    <property type="entry name" value="P-loop_NTPase"/>
</dbReference>
<dbReference type="GO" id="GO:0098796">
    <property type="term" value="C:membrane protein complex"/>
    <property type="evidence" value="ECO:0007669"/>
    <property type="project" value="UniProtKB-ARBA"/>
</dbReference>
<evidence type="ECO:0000313" key="5">
    <source>
        <dbReference type="EMBL" id="GGL51012.1"/>
    </source>
</evidence>
<keyword evidence="6" id="KW-1185">Reference proteome</keyword>
<dbReference type="InterPro" id="IPR015854">
    <property type="entry name" value="ABC_transpr_LolD-like"/>
</dbReference>
<dbReference type="GO" id="GO:0022857">
    <property type="term" value="F:transmembrane transporter activity"/>
    <property type="evidence" value="ECO:0007669"/>
    <property type="project" value="TreeGrafter"/>
</dbReference>
<dbReference type="Pfam" id="PF00005">
    <property type="entry name" value="ABC_tran"/>
    <property type="match status" value="1"/>
</dbReference>
<dbReference type="SMART" id="SM00382">
    <property type="entry name" value="AAA"/>
    <property type="match status" value="1"/>
</dbReference>
<dbReference type="PANTHER" id="PTHR24220:SF86">
    <property type="entry name" value="ABC TRANSPORTER ABCH.1"/>
    <property type="match status" value="1"/>
</dbReference>
<protein>
    <submittedName>
        <fullName evidence="5">Macrolide ABC transporter ATP-binding protein</fullName>
    </submittedName>
</protein>
<evidence type="ECO:0000256" key="1">
    <source>
        <dbReference type="ARBA" id="ARBA00022448"/>
    </source>
</evidence>
<sequence>MKKAIVKTDKLCKSYILGKNGVNVLKNLNLEIFKGDFTVIMGPSGSGKSTLLYALSTMDRPTSGTVEILGRNIARIPDKEIPAIRKKDISFVFQSANLLPDLTAFENVAFCGYGGAPKAQVNEKTKALLTRFGLAAERDKYPSEMSGGQQQRVAIARALIGKPQVIFCDEPTGALNSAAGLEVLDILSQLVQAGQSIVMVTHDLKAAARASRLVYLSDGRIEGDLLLGSYDKNEQVRREETIFAFLQQHGW</sequence>
<dbReference type="FunFam" id="3.40.50.300:FF:000032">
    <property type="entry name" value="Export ABC transporter ATP-binding protein"/>
    <property type="match status" value="1"/>
</dbReference>
<dbReference type="AlphaFoldDB" id="A0A917S1R0"/>
<evidence type="ECO:0000256" key="2">
    <source>
        <dbReference type="ARBA" id="ARBA00022741"/>
    </source>
</evidence>
<dbReference type="InterPro" id="IPR003439">
    <property type="entry name" value="ABC_transporter-like_ATP-bd"/>
</dbReference>
<dbReference type="GO" id="GO:0005886">
    <property type="term" value="C:plasma membrane"/>
    <property type="evidence" value="ECO:0007669"/>
    <property type="project" value="TreeGrafter"/>
</dbReference>
<dbReference type="Gene3D" id="3.40.50.300">
    <property type="entry name" value="P-loop containing nucleotide triphosphate hydrolases"/>
    <property type="match status" value="1"/>
</dbReference>
<keyword evidence="2" id="KW-0547">Nucleotide-binding</keyword>
<dbReference type="PROSITE" id="PS00211">
    <property type="entry name" value="ABC_TRANSPORTER_1"/>
    <property type="match status" value="1"/>
</dbReference>
<keyword evidence="3 5" id="KW-0067">ATP-binding</keyword>
<dbReference type="GO" id="GO:0005524">
    <property type="term" value="F:ATP binding"/>
    <property type="evidence" value="ECO:0007669"/>
    <property type="project" value="UniProtKB-KW"/>
</dbReference>
<dbReference type="PANTHER" id="PTHR24220">
    <property type="entry name" value="IMPORT ATP-BINDING PROTEIN"/>
    <property type="match status" value="1"/>
</dbReference>
<name>A0A917S1R0_9BACL</name>
<evidence type="ECO:0000313" key="6">
    <source>
        <dbReference type="Proteomes" id="UP000654670"/>
    </source>
</evidence>
<gene>
    <name evidence="5" type="ORF">GCM10007968_14080</name>
</gene>
<dbReference type="GO" id="GO:0016887">
    <property type="term" value="F:ATP hydrolysis activity"/>
    <property type="evidence" value="ECO:0007669"/>
    <property type="project" value="InterPro"/>
</dbReference>
<dbReference type="InterPro" id="IPR017871">
    <property type="entry name" value="ABC_transporter-like_CS"/>
</dbReference>
<dbReference type="InterPro" id="IPR017911">
    <property type="entry name" value="MacB-like_ATP-bd"/>
</dbReference>
<evidence type="ECO:0000259" key="4">
    <source>
        <dbReference type="PROSITE" id="PS50893"/>
    </source>
</evidence>
<feature type="domain" description="ABC transporter" evidence="4">
    <location>
        <begin position="6"/>
        <end position="243"/>
    </location>
</feature>
<reference evidence="5" key="1">
    <citation type="journal article" date="2014" name="Int. J. Syst. Evol. Microbiol.">
        <title>Complete genome sequence of Corynebacterium casei LMG S-19264T (=DSM 44701T), isolated from a smear-ripened cheese.</title>
        <authorList>
            <consortium name="US DOE Joint Genome Institute (JGI-PGF)"/>
            <person name="Walter F."/>
            <person name="Albersmeier A."/>
            <person name="Kalinowski J."/>
            <person name="Ruckert C."/>
        </authorList>
    </citation>
    <scope>NUCLEOTIDE SEQUENCE</scope>
    <source>
        <strain evidence="5">JCM 15325</strain>
    </source>
</reference>
<dbReference type="InterPro" id="IPR003593">
    <property type="entry name" value="AAA+_ATPase"/>
</dbReference>
<dbReference type="EMBL" id="BMOK01000005">
    <property type="protein sequence ID" value="GGL51012.1"/>
    <property type="molecule type" value="Genomic_DNA"/>
</dbReference>
<reference evidence="5" key="2">
    <citation type="submission" date="2020-09" db="EMBL/GenBank/DDBJ databases">
        <authorList>
            <person name="Sun Q."/>
            <person name="Ohkuma M."/>
        </authorList>
    </citation>
    <scope>NUCLEOTIDE SEQUENCE</scope>
    <source>
        <strain evidence="5">JCM 15325</strain>
    </source>
</reference>
<organism evidence="5 6">
    <name type="scientific">Sporolactobacillus putidus</name>
    <dbReference type="NCBI Taxonomy" id="492735"/>
    <lineage>
        <taxon>Bacteria</taxon>
        <taxon>Bacillati</taxon>
        <taxon>Bacillota</taxon>
        <taxon>Bacilli</taxon>
        <taxon>Bacillales</taxon>
        <taxon>Sporolactobacillaceae</taxon>
        <taxon>Sporolactobacillus</taxon>
    </lineage>
</organism>
<evidence type="ECO:0000256" key="3">
    <source>
        <dbReference type="ARBA" id="ARBA00022840"/>
    </source>
</evidence>
<dbReference type="SUPFAM" id="SSF52540">
    <property type="entry name" value="P-loop containing nucleoside triphosphate hydrolases"/>
    <property type="match status" value="1"/>
</dbReference>